<evidence type="ECO:0000313" key="8">
    <source>
        <dbReference type="Proteomes" id="UP001385951"/>
    </source>
</evidence>
<dbReference type="InterPro" id="IPR017907">
    <property type="entry name" value="Znf_RING_CS"/>
</dbReference>
<feature type="coiled-coil region" evidence="5">
    <location>
        <begin position="145"/>
        <end position="179"/>
    </location>
</feature>
<dbReference type="Pfam" id="PF14634">
    <property type="entry name" value="zf-RING_5"/>
    <property type="match status" value="1"/>
</dbReference>
<dbReference type="PROSITE" id="PS50089">
    <property type="entry name" value="ZF_RING_2"/>
    <property type="match status" value="1"/>
</dbReference>
<evidence type="ECO:0000256" key="2">
    <source>
        <dbReference type="ARBA" id="ARBA00022771"/>
    </source>
</evidence>
<proteinExistence type="predicted"/>
<dbReference type="SUPFAM" id="SSF57850">
    <property type="entry name" value="RING/U-box"/>
    <property type="match status" value="1"/>
</dbReference>
<feature type="domain" description="RING-type" evidence="6">
    <location>
        <begin position="11"/>
        <end position="53"/>
    </location>
</feature>
<accession>A0AAW0GEZ5</accession>
<gene>
    <name evidence="7" type="ORF">QCA50_005438</name>
</gene>
<reference evidence="7 8" key="1">
    <citation type="submission" date="2022-09" db="EMBL/GenBank/DDBJ databases">
        <authorList>
            <person name="Palmer J.M."/>
        </authorList>
    </citation>
    <scope>NUCLEOTIDE SEQUENCE [LARGE SCALE GENOMIC DNA]</scope>
    <source>
        <strain evidence="7 8">DSM 7382</strain>
    </source>
</reference>
<keyword evidence="8" id="KW-1185">Reference proteome</keyword>
<sequence>MPLILHHSSTCDVCQDPFTWDEQEKSPHAIPCGHVFCRGCLLLMYPNNCPLCRKPYLCERIKKLHVDRYETADDGSAPAFKLLQRIAMASAESATIEDMNSAANEAQEWLSSQHTENSSGSPLSLSHQMAVRYAVEGLHRVRIVQGESQKATKRLKEDISRLERENSELQQDKLHLQNMEKFMIDATNDKEEKFKLQVNILIWPVDLILIIQLFTDGQI</sequence>
<dbReference type="GO" id="GO:0008270">
    <property type="term" value="F:zinc ion binding"/>
    <property type="evidence" value="ECO:0007669"/>
    <property type="project" value="UniProtKB-KW"/>
</dbReference>
<evidence type="ECO:0000256" key="5">
    <source>
        <dbReference type="SAM" id="Coils"/>
    </source>
</evidence>
<evidence type="ECO:0000256" key="4">
    <source>
        <dbReference type="PROSITE-ProRule" id="PRU00175"/>
    </source>
</evidence>
<keyword evidence="5" id="KW-0175">Coiled coil</keyword>
<dbReference type="PROSITE" id="PS00518">
    <property type="entry name" value="ZF_RING_1"/>
    <property type="match status" value="1"/>
</dbReference>
<dbReference type="Proteomes" id="UP001385951">
    <property type="component" value="Unassembled WGS sequence"/>
</dbReference>
<evidence type="ECO:0000259" key="6">
    <source>
        <dbReference type="PROSITE" id="PS50089"/>
    </source>
</evidence>
<dbReference type="SMART" id="SM00184">
    <property type="entry name" value="RING"/>
    <property type="match status" value="1"/>
</dbReference>
<keyword evidence="1" id="KW-0479">Metal-binding</keyword>
<dbReference type="Gene3D" id="3.30.40.10">
    <property type="entry name" value="Zinc/RING finger domain, C3HC4 (zinc finger)"/>
    <property type="match status" value="1"/>
</dbReference>
<dbReference type="EMBL" id="JASBNA010000005">
    <property type="protein sequence ID" value="KAK7692033.1"/>
    <property type="molecule type" value="Genomic_DNA"/>
</dbReference>
<keyword evidence="2 4" id="KW-0863">Zinc-finger</keyword>
<evidence type="ECO:0000313" key="7">
    <source>
        <dbReference type="EMBL" id="KAK7692033.1"/>
    </source>
</evidence>
<protein>
    <recommendedName>
        <fullName evidence="6">RING-type domain-containing protein</fullName>
    </recommendedName>
</protein>
<dbReference type="AlphaFoldDB" id="A0AAW0GEZ5"/>
<dbReference type="InterPro" id="IPR001841">
    <property type="entry name" value="Znf_RING"/>
</dbReference>
<organism evidence="7 8">
    <name type="scientific">Cerrena zonata</name>
    <dbReference type="NCBI Taxonomy" id="2478898"/>
    <lineage>
        <taxon>Eukaryota</taxon>
        <taxon>Fungi</taxon>
        <taxon>Dikarya</taxon>
        <taxon>Basidiomycota</taxon>
        <taxon>Agaricomycotina</taxon>
        <taxon>Agaricomycetes</taxon>
        <taxon>Polyporales</taxon>
        <taxon>Cerrenaceae</taxon>
        <taxon>Cerrena</taxon>
    </lineage>
</organism>
<name>A0AAW0GEZ5_9APHY</name>
<keyword evidence="3" id="KW-0862">Zinc</keyword>
<comment type="caution">
    <text evidence="7">The sequence shown here is derived from an EMBL/GenBank/DDBJ whole genome shotgun (WGS) entry which is preliminary data.</text>
</comment>
<dbReference type="InterPro" id="IPR013083">
    <property type="entry name" value="Znf_RING/FYVE/PHD"/>
</dbReference>
<evidence type="ECO:0000256" key="1">
    <source>
        <dbReference type="ARBA" id="ARBA00022723"/>
    </source>
</evidence>
<evidence type="ECO:0000256" key="3">
    <source>
        <dbReference type="ARBA" id="ARBA00022833"/>
    </source>
</evidence>